<feature type="repeat" description="PPR" evidence="2">
    <location>
        <begin position="502"/>
        <end position="536"/>
    </location>
</feature>
<dbReference type="EMBL" id="CM007387">
    <property type="protein sequence ID" value="ONK64255.1"/>
    <property type="molecule type" value="Genomic_DNA"/>
</dbReference>
<name>A0A5P1EEC8_ASPOF</name>
<feature type="repeat" description="PPR" evidence="2">
    <location>
        <begin position="98"/>
        <end position="132"/>
    </location>
</feature>
<organism evidence="3 4">
    <name type="scientific">Asparagus officinalis</name>
    <name type="common">Garden asparagus</name>
    <dbReference type="NCBI Taxonomy" id="4686"/>
    <lineage>
        <taxon>Eukaryota</taxon>
        <taxon>Viridiplantae</taxon>
        <taxon>Streptophyta</taxon>
        <taxon>Embryophyta</taxon>
        <taxon>Tracheophyta</taxon>
        <taxon>Spermatophyta</taxon>
        <taxon>Magnoliopsida</taxon>
        <taxon>Liliopsida</taxon>
        <taxon>Asparagales</taxon>
        <taxon>Asparagaceae</taxon>
        <taxon>Asparagoideae</taxon>
        <taxon>Asparagus</taxon>
    </lineage>
</organism>
<protein>
    <recommendedName>
        <fullName evidence="5">Pentacotripeptide-repeat region of PRORP domain-containing protein</fullName>
    </recommendedName>
</protein>
<dbReference type="Proteomes" id="UP000243459">
    <property type="component" value="Chromosome 7"/>
</dbReference>
<keyword evidence="4" id="KW-1185">Reference proteome</keyword>
<dbReference type="FunFam" id="1.25.40.10:FF:000090">
    <property type="entry name" value="Pentatricopeptide repeat-containing protein, chloroplastic"/>
    <property type="match status" value="1"/>
</dbReference>
<dbReference type="AlphaFoldDB" id="A0A5P1EEC8"/>
<dbReference type="Gramene" id="ONK64255">
    <property type="protein sequence ID" value="ONK64255"/>
    <property type="gene ID" value="A4U43_C07F23730"/>
</dbReference>
<dbReference type="NCBIfam" id="TIGR00756">
    <property type="entry name" value="PPR"/>
    <property type="match status" value="6"/>
</dbReference>
<evidence type="ECO:0000256" key="1">
    <source>
        <dbReference type="ARBA" id="ARBA00022737"/>
    </source>
</evidence>
<proteinExistence type="predicted"/>
<evidence type="ECO:0000313" key="3">
    <source>
        <dbReference type="EMBL" id="ONK64255.1"/>
    </source>
</evidence>
<dbReference type="InterPro" id="IPR002885">
    <property type="entry name" value="PPR_rpt"/>
</dbReference>
<dbReference type="FunFam" id="1.25.40.10:FF:000351">
    <property type="entry name" value="Pentatricopeptide repeat-containing protein"/>
    <property type="match status" value="1"/>
</dbReference>
<feature type="repeat" description="PPR" evidence="2">
    <location>
        <begin position="401"/>
        <end position="435"/>
    </location>
</feature>
<evidence type="ECO:0000313" key="4">
    <source>
        <dbReference type="Proteomes" id="UP000243459"/>
    </source>
</evidence>
<feature type="repeat" description="PPR" evidence="2">
    <location>
        <begin position="370"/>
        <end position="400"/>
    </location>
</feature>
<dbReference type="InterPro" id="IPR046960">
    <property type="entry name" value="PPR_At4g14850-like_plant"/>
</dbReference>
<dbReference type="Gene3D" id="1.25.40.10">
    <property type="entry name" value="Tetratricopeptide repeat domain"/>
    <property type="match status" value="5"/>
</dbReference>
<dbReference type="FunFam" id="1.25.40.10:FF:000073">
    <property type="entry name" value="Pentatricopeptide repeat-containing protein chloroplastic"/>
    <property type="match status" value="1"/>
</dbReference>
<dbReference type="Pfam" id="PF13041">
    <property type="entry name" value="PPR_2"/>
    <property type="match status" value="3"/>
</dbReference>
<gene>
    <name evidence="3" type="ORF">A4U43_C07F23730</name>
</gene>
<keyword evidence="1" id="KW-0677">Repeat</keyword>
<sequence>MRSPVNFLMPLSQLSNVVHHYHQIKNAGSQITSHVFPPLFKHLANIRSFKLGTSIHADVVKMGFDSYASTCNSVISFYSKCSMMSSALRFFDKMECKDSVSWNALVHGFLSLEEYEIGLSSFMEARASNFEPNVSCLILVVRACWKLEAIDEGQNLHGFITKSGFSIVASVQNSLLNMYVRFVNLNYAQKLFDEMCERDVISWSSLMSGYTRCGNAANALRLFRSMYVELGNEMDGLAAVCVLQACANAGDIDNGKSIHAHLIRKGFEEDVFVENSLIDMYSKCVDIDSAFVVFDHMSSTNIVSWNSIITGLIGNEKSIEALQLFGSMQKTGVEGDEVTMVNLLHACKQLELPVHCRCIHGVVIRGWLSNDFVQNSLLDSYTKCGLMELAMKLFDTMERKDVISWSTMIAGFAHCGNASESIALFREMQFAREPPNSVTILSLIEACVISAELKLSKTVHGLSIRNDLDQDLTIGTSLIDMYAKCGDLISSKKVFDEMPSKNIHSWNAMIGALGMNGQGKEALALLHEMHDQGMKPNSVTMVSILSSCSHCGLVQDGLACFQRMLKVPSLQPSLEHYSCVIDMLARSGDLKGALEVIRKMPGDVEPSPVAWGALMSGCRSHGSFKLGQIVASHVVGLEPTNSAGYLMSSSMFASGGVSEGMASMRRLMKERRLKMVSGNSLVHVEGRDHKFVAWDESHLEKEGIYVMVEFLHYCMKKVEGND</sequence>
<dbReference type="PANTHER" id="PTHR24015">
    <property type="entry name" value="OS07G0578800 PROTEIN-RELATED"/>
    <property type="match status" value="1"/>
</dbReference>
<evidence type="ECO:0008006" key="5">
    <source>
        <dbReference type="Google" id="ProtNLM"/>
    </source>
</evidence>
<dbReference type="OrthoDB" id="185373at2759"/>
<dbReference type="InterPro" id="IPR011990">
    <property type="entry name" value="TPR-like_helical_dom_sf"/>
</dbReference>
<dbReference type="PROSITE" id="PS51375">
    <property type="entry name" value="PPR"/>
    <property type="match status" value="6"/>
</dbReference>
<dbReference type="PANTHER" id="PTHR24015:SF622">
    <property type="entry name" value="OS02G0833050 PROTEIN"/>
    <property type="match status" value="1"/>
</dbReference>
<accession>A0A5P1EEC8</accession>
<dbReference type="GO" id="GO:0009451">
    <property type="term" value="P:RNA modification"/>
    <property type="evidence" value="ECO:0007669"/>
    <property type="project" value="InterPro"/>
</dbReference>
<feature type="repeat" description="PPR" evidence="2">
    <location>
        <begin position="199"/>
        <end position="229"/>
    </location>
</feature>
<dbReference type="FunFam" id="1.25.40.10:FF:000344">
    <property type="entry name" value="Pentatricopeptide repeat-containing protein"/>
    <property type="match status" value="1"/>
</dbReference>
<feature type="repeat" description="PPR" evidence="2">
    <location>
        <begin position="301"/>
        <end position="335"/>
    </location>
</feature>
<dbReference type="OMA" id="DETTCRN"/>
<reference evidence="4" key="1">
    <citation type="journal article" date="2017" name="Nat. Commun.">
        <title>The asparagus genome sheds light on the origin and evolution of a young Y chromosome.</title>
        <authorList>
            <person name="Harkess A."/>
            <person name="Zhou J."/>
            <person name="Xu C."/>
            <person name="Bowers J.E."/>
            <person name="Van der Hulst R."/>
            <person name="Ayyampalayam S."/>
            <person name="Mercati F."/>
            <person name="Riccardi P."/>
            <person name="McKain M.R."/>
            <person name="Kakrana A."/>
            <person name="Tang H."/>
            <person name="Ray J."/>
            <person name="Groenendijk J."/>
            <person name="Arikit S."/>
            <person name="Mathioni S.M."/>
            <person name="Nakano M."/>
            <person name="Shan H."/>
            <person name="Telgmann-Rauber A."/>
            <person name="Kanno A."/>
            <person name="Yue Z."/>
            <person name="Chen H."/>
            <person name="Li W."/>
            <person name="Chen Y."/>
            <person name="Xu X."/>
            <person name="Zhang Y."/>
            <person name="Luo S."/>
            <person name="Chen H."/>
            <person name="Gao J."/>
            <person name="Mao Z."/>
            <person name="Pires J.C."/>
            <person name="Luo M."/>
            <person name="Kudrna D."/>
            <person name="Wing R.A."/>
            <person name="Meyers B.C."/>
            <person name="Yi K."/>
            <person name="Kong H."/>
            <person name="Lavrijsen P."/>
            <person name="Sunseri F."/>
            <person name="Falavigna A."/>
            <person name="Ye Y."/>
            <person name="Leebens-Mack J.H."/>
            <person name="Chen G."/>
        </authorList>
    </citation>
    <scope>NUCLEOTIDE SEQUENCE [LARGE SCALE GENOMIC DNA]</scope>
    <source>
        <strain evidence="4">cv. DH0086</strain>
    </source>
</reference>
<dbReference type="GO" id="GO:0003729">
    <property type="term" value="F:mRNA binding"/>
    <property type="evidence" value="ECO:0007669"/>
    <property type="project" value="UniProtKB-ARBA"/>
</dbReference>
<evidence type="ECO:0000256" key="2">
    <source>
        <dbReference type="PROSITE-ProRule" id="PRU00708"/>
    </source>
</evidence>
<dbReference type="Pfam" id="PF01535">
    <property type="entry name" value="PPR"/>
    <property type="match status" value="5"/>
</dbReference>